<keyword evidence="3" id="KW-0862">Zinc</keyword>
<evidence type="ECO:0000256" key="4">
    <source>
        <dbReference type="ARBA" id="ARBA00023125"/>
    </source>
</evidence>
<evidence type="ECO:0000313" key="9">
    <source>
        <dbReference type="WBParaSite" id="ACAC_0001123501-mRNA-1"/>
    </source>
</evidence>
<evidence type="ECO:0000256" key="5">
    <source>
        <dbReference type="PROSITE-ProRule" id="PRU00309"/>
    </source>
</evidence>
<evidence type="ECO:0000256" key="1">
    <source>
        <dbReference type="ARBA" id="ARBA00022723"/>
    </source>
</evidence>
<dbReference type="InterPro" id="IPR038441">
    <property type="entry name" value="THAP_Znf_sf"/>
</dbReference>
<dbReference type="Proteomes" id="UP000035642">
    <property type="component" value="Unassembled WGS sequence"/>
</dbReference>
<keyword evidence="2 5" id="KW-0863">Zinc-finger</keyword>
<feature type="domain" description="THAP-type" evidence="7">
    <location>
        <begin position="76"/>
        <end position="155"/>
    </location>
</feature>
<dbReference type="Pfam" id="PF05485">
    <property type="entry name" value="THAP"/>
    <property type="match status" value="1"/>
</dbReference>
<evidence type="ECO:0000256" key="3">
    <source>
        <dbReference type="ARBA" id="ARBA00022833"/>
    </source>
</evidence>
<proteinExistence type="predicted"/>
<reference evidence="8" key="1">
    <citation type="submission" date="2012-09" db="EMBL/GenBank/DDBJ databases">
        <authorList>
            <person name="Martin A.A."/>
        </authorList>
    </citation>
    <scope>NUCLEOTIDE SEQUENCE</scope>
</reference>
<protein>
    <submittedName>
        <fullName evidence="9">THAP-type domain-containing protein</fullName>
    </submittedName>
</protein>
<dbReference type="AlphaFoldDB" id="A0A0K0DIT0"/>
<organism evidence="8 9">
    <name type="scientific">Angiostrongylus cantonensis</name>
    <name type="common">Rat lungworm</name>
    <dbReference type="NCBI Taxonomy" id="6313"/>
    <lineage>
        <taxon>Eukaryota</taxon>
        <taxon>Metazoa</taxon>
        <taxon>Ecdysozoa</taxon>
        <taxon>Nematoda</taxon>
        <taxon>Chromadorea</taxon>
        <taxon>Rhabditida</taxon>
        <taxon>Rhabditina</taxon>
        <taxon>Rhabditomorpha</taxon>
        <taxon>Strongyloidea</taxon>
        <taxon>Metastrongylidae</taxon>
        <taxon>Angiostrongylus</taxon>
    </lineage>
</organism>
<dbReference type="SUPFAM" id="SSF57716">
    <property type="entry name" value="Glucocorticoid receptor-like (DNA-binding domain)"/>
    <property type="match status" value="1"/>
</dbReference>
<evidence type="ECO:0000256" key="2">
    <source>
        <dbReference type="ARBA" id="ARBA00022771"/>
    </source>
</evidence>
<evidence type="ECO:0000313" key="8">
    <source>
        <dbReference type="Proteomes" id="UP000035642"/>
    </source>
</evidence>
<accession>A0A0K0DIT0</accession>
<dbReference type="PROSITE" id="PS50950">
    <property type="entry name" value="ZF_THAP"/>
    <property type="match status" value="1"/>
</dbReference>
<keyword evidence="1" id="KW-0479">Metal-binding</keyword>
<keyword evidence="4 5" id="KW-0238">DNA-binding</keyword>
<dbReference type="STRING" id="6313.A0A0K0DIT0"/>
<dbReference type="GO" id="GO:0008270">
    <property type="term" value="F:zinc ion binding"/>
    <property type="evidence" value="ECO:0007669"/>
    <property type="project" value="UniProtKB-KW"/>
</dbReference>
<name>A0A0K0DIT0_ANGCA</name>
<dbReference type="Gene3D" id="6.20.210.20">
    <property type="entry name" value="THAP domain"/>
    <property type="match status" value="1"/>
</dbReference>
<evidence type="ECO:0000259" key="7">
    <source>
        <dbReference type="PROSITE" id="PS50950"/>
    </source>
</evidence>
<feature type="region of interest" description="Disordered" evidence="6">
    <location>
        <begin position="268"/>
        <end position="289"/>
    </location>
</feature>
<keyword evidence="8" id="KW-1185">Reference proteome</keyword>
<feature type="compositionally biased region" description="Acidic residues" evidence="6">
    <location>
        <begin position="37"/>
        <end position="60"/>
    </location>
</feature>
<dbReference type="InterPro" id="IPR006612">
    <property type="entry name" value="THAP_Znf"/>
</dbReference>
<dbReference type="WBParaSite" id="ACAC_0001123501-mRNA-1">
    <property type="protein sequence ID" value="ACAC_0001123501-mRNA-1"/>
    <property type="gene ID" value="ACAC_0001123501"/>
</dbReference>
<evidence type="ECO:0000256" key="6">
    <source>
        <dbReference type="SAM" id="MobiDB-lite"/>
    </source>
</evidence>
<feature type="region of interest" description="Disordered" evidence="6">
    <location>
        <begin position="32"/>
        <end position="62"/>
    </location>
</feature>
<dbReference type="GO" id="GO:0003677">
    <property type="term" value="F:DNA binding"/>
    <property type="evidence" value="ECO:0007669"/>
    <property type="project" value="UniProtKB-UniRule"/>
</dbReference>
<sequence length="289" mass="33936">MSIKERLGVDRAVPHDSFRQKHCGVMNSEPISIIDDVKDENEEENYEEMEDDEEDDDDLLDSTSFRPGHQEFDCAGPKSPRCLVCGRTQTPRVRLFKWPNDLQLRKSWLTFFHLSMDYLENCKDPYICSIHFDADQFLYEEDRIFWKQNPFPRFRRRRSMLAEPFPWDLDEITTRKSKSSHPVAVVSLPDNPNIFYEFSYTRTSPIDSSKFYSCLTCRRAKAGTRIKDVIRTIHIKDGIVRSRGDPFYGHHVACRPFTKMSPIQPKATDGYTEYTGPMDFNDDRQSSRM</sequence>
<reference evidence="9" key="2">
    <citation type="submission" date="2017-02" db="UniProtKB">
        <authorList>
            <consortium name="WormBaseParasite"/>
        </authorList>
    </citation>
    <scope>IDENTIFICATION</scope>
</reference>